<gene>
    <name evidence="2" type="ORF">D4A92_23845</name>
</gene>
<accession>A0ABX7F2V1</accession>
<dbReference type="InterPro" id="IPR036249">
    <property type="entry name" value="Thioredoxin-like_sf"/>
</dbReference>
<protein>
    <recommendedName>
        <fullName evidence="1">Thioredoxin domain-containing protein</fullName>
    </recommendedName>
</protein>
<evidence type="ECO:0000313" key="3">
    <source>
        <dbReference type="Proteomes" id="UP000596351"/>
    </source>
</evidence>
<evidence type="ECO:0000259" key="1">
    <source>
        <dbReference type="PROSITE" id="PS51352"/>
    </source>
</evidence>
<feature type="domain" description="Thioredoxin" evidence="1">
    <location>
        <begin position="27"/>
        <end position="160"/>
    </location>
</feature>
<dbReference type="PROSITE" id="PS51352">
    <property type="entry name" value="THIOREDOXIN_2"/>
    <property type="match status" value="1"/>
</dbReference>
<keyword evidence="2" id="KW-0614">Plasmid</keyword>
<organism evidence="2 3">
    <name type="scientific">Rhizobium rosettiformans</name>
    <dbReference type="NCBI Taxonomy" id="1368430"/>
    <lineage>
        <taxon>Bacteria</taxon>
        <taxon>Pseudomonadati</taxon>
        <taxon>Pseudomonadota</taxon>
        <taxon>Alphaproteobacteria</taxon>
        <taxon>Hyphomicrobiales</taxon>
        <taxon>Rhizobiaceae</taxon>
        <taxon>Rhizobium/Agrobacterium group</taxon>
        <taxon>Rhizobium</taxon>
    </lineage>
</organism>
<proteinExistence type="predicted"/>
<keyword evidence="3" id="KW-1185">Reference proteome</keyword>
<dbReference type="PANTHER" id="PTHR32234">
    <property type="entry name" value="THIOL:DISULFIDE INTERCHANGE PROTEIN DSBD"/>
    <property type="match status" value="1"/>
</dbReference>
<dbReference type="EMBL" id="CP032406">
    <property type="protein sequence ID" value="QRF54529.1"/>
    <property type="molecule type" value="Genomic_DNA"/>
</dbReference>
<dbReference type="PANTHER" id="PTHR32234:SF0">
    <property type="entry name" value="THIOL:DISULFIDE INTERCHANGE PROTEIN DSBD"/>
    <property type="match status" value="1"/>
</dbReference>
<dbReference type="Pfam" id="PF13899">
    <property type="entry name" value="Thioredoxin_7"/>
    <property type="match status" value="1"/>
</dbReference>
<reference evidence="2 3" key="1">
    <citation type="submission" date="2018-09" db="EMBL/GenBank/DDBJ databases">
        <title>Rhizobium sp. MAE2-X.</title>
        <authorList>
            <person name="Lee Y."/>
            <person name="Jeon C.O."/>
        </authorList>
    </citation>
    <scope>NUCLEOTIDE SEQUENCE [LARGE SCALE GENOMIC DNA]</scope>
    <source>
        <strain evidence="2 3">MAE2-X</strain>
        <plasmid evidence="2 3">p1</plasmid>
    </source>
</reference>
<name>A0ABX7F2V1_9HYPH</name>
<dbReference type="InterPro" id="IPR013766">
    <property type="entry name" value="Thioredoxin_domain"/>
</dbReference>
<dbReference type="Proteomes" id="UP000596351">
    <property type="component" value="Plasmid p1"/>
</dbReference>
<dbReference type="SUPFAM" id="SSF52833">
    <property type="entry name" value="Thioredoxin-like"/>
    <property type="match status" value="1"/>
</dbReference>
<geneLocation type="plasmid" evidence="2 3">
    <name>p1</name>
</geneLocation>
<evidence type="ECO:0000313" key="2">
    <source>
        <dbReference type="EMBL" id="QRF54529.1"/>
    </source>
</evidence>
<sequence length="164" mass="18119">MRSRARGGAERMRSIERVNRRSLLIGTLAVVLAPSVEVQAASTVVGPIRSIRDYTEAVAFARMRNRYALVDVAADWCAFCKTIDGQILVHPRVRAQMNDFALFKIDVTAWTADNAVLLQFLNVQGPPTVFIVETGQGKEVPGTRTVGEFDVNNLVGRLEMVRTS</sequence>
<dbReference type="Gene3D" id="3.40.30.10">
    <property type="entry name" value="Glutaredoxin"/>
    <property type="match status" value="1"/>
</dbReference>